<evidence type="ECO:0000256" key="1">
    <source>
        <dbReference type="SAM" id="Phobius"/>
    </source>
</evidence>
<dbReference type="RefSeq" id="WP_032535559.1">
    <property type="nucleotide sequence ID" value="NZ_CP036539.1"/>
</dbReference>
<evidence type="ECO:0000313" key="4">
    <source>
        <dbReference type="Proteomes" id="UP000036847"/>
    </source>
</evidence>
<organism evidence="3 5">
    <name type="scientific">Bacteroides fragilis</name>
    <dbReference type="NCBI Taxonomy" id="817"/>
    <lineage>
        <taxon>Bacteria</taxon>
        <taxon>Pseudomonadati</taxon>
        <taxon>Bacteroidota</taxon>
        <taxon>Bacteroidia</taxon>
        <taxon>Bacteroidales</taxon>
        <taxon>Bacteroidaceae</taxon>
        <taxon>Bacteroides</taxon>
    </lineage>
</organism>
<feature type="transmembrane region" description="Helical" evidence="1">
    <location>
        <begin position="154"/>
        <end position="172"/>
    </location>
</feature>
<accession>A0A081TUJ6</accession>
<dbReference type="EMBL" id="QRJE01000018">
    <property type="protein sequence ID" value="RHH10520.1"/>
    <property type="molecule type" value="Genomic_DNA"/>
</dbReference>
<dbReference type="AlphaFoldDB" id="A0A081TUJ6"/>
<evidence type="ECO:0000313" key="2">
    <source>
        <dbReference type="EMBL" id="QCQ44111.1"/>
    </source>
</evidence>
<gene>
    <name evidence="3" type="ORF">DW228_12300</name>
    <name evidence="2" type="ORF">EC80_004260</name>
</gene>
<feature type="transmembrane region" description="Helical" evidence="1">
    <location>
        <begin position="128"/>
        <end position="148"/>
    </location>
</feature>
<keyword evidence="1" id="KW-0472">Membrane</keyword>
<protein>
    <recommendedName>
        <fullName evidence="6">Transmembrane protein</fullName>
    </recommendedName>
</protein>
<keyword evidence="1" id="KW-1133">Transmembrane helix</keyword>
<dbReference type="Proteomes" id="UP000266644">
    <property type="component" value="Unassembled WGS sequence"/>
</dbReference>
<sequence length="198" mass="23199">MEAHDIKETWKAGVEKNIKPYPEDKLNEMVVKSARKSIKTVYPGTVFRLVVVAVVVYLIVMLFIREQSMERAYVDIAALAVLSVSYFLWERSAYRMRKYTNGMAVKEWLEYRIKEVEKDVKFNTKYGWIVYTCSFLSAIGFYVFYLMAMNITPGILNVVVVPLGIAIYLLIIDRSLGRNYRKTLRELKDLYKQFEVED</sequence>
<dbReference type="OrthoDB" id="1049185at2"/>
<reference evidence="3 5" key="2">
    <citation type="submission" date="2018-08" db="EMBL/GenBank/DDBJ databases">
        <title>A genome reference for cultivated species of the human gut microbiota.</title>
        <authorList>
            <person name="Zou Y."/>
            <person name="Xue W."/>
            <person name="Luo G."/>
        </authorList>
    </citation>
    <scope>NUCLEOTIDE SEQUENCE [LARGE SCALE GENOMIC DNA]</scope>
    <source>
        <strain evidence="3 5">AM18-6</strain>
    </source>
</reference>
<dbReference type="EMBL" id="CP036546">
    <property type="protein sequence ID" value="QCQ44111.1"/>
    <property type="molecule type" value="Genomic_DNA"/>
</dbReference>
<evidence type="ECO:0000313" key="3">
    <source>
        <dbReference type="EMBL" id="RHH10520.1"/>
    </source>
</evidence>
<keyword evidence="1" id="KW-0812">Transmembrane</keyword>
<proteinExistence type="predicted"/>
<dbReference type="Proteomes" id="UP000036847">
    <property type="component" value="Chromosome"/>
</dbReference>
<reference evidence="2 4" key="3">
    <citation type="submission" date="2019-03" db="EMBL/GenBank/DDBJ databases">
        <title>Complete genome assembly of MDR B. fragilis.</title>
        <authorList>
            <person name="Sydenham T.V."/>
            <person name="Hasman H."/>
            <person name="Justesen U.S."/>
        </authorList>
    </citation>
    <scope>NUCLEOTIDE SEQUENCE [LARGE SCALE GENOMIC DNA]</scope>
    <source>
        <strain evidence="2 4">DCMSKEJBY0001B</strain>
    </source>
</reference>
<name>A0A081TUJ6_BACFG</name>
<feature type="transmembrane region" description="Helical" evidence="1">
    <location>
        <begin position="45"/>
        <end position="65"/>
    </location>
</feature>
<feature type="transmembrane region" description="Helical" evidence="1">
    <location>
        <begin position="71"/>
        <end position="89"/>
    </location>
</feature>
<evidence type="ECO:0008006" key="6">
    <source>
        <dbReference type="Google" id="ProtNLM"/>
    </source>
</evidence>
<evidence type="ECO:0000313" key="5">
    <source>
        <dbReference type="Proteomes" id="UP000266644"/>
    </source>
</evidence>
<reference evidence="2" key="1">
    <citation type="book" date="2014" name="THE 24TH EUROPEAN CONGRESS OF CLINICAL MICROBIOLOGY AND INFECTIOUS DISEASES" publisher="ECCMID 2014" city="Barcelona, Spain">
        <title>Identification of resistance genes in three multidrug-resistant Bacteroides fragilis isolates by whole genome sequencing.</title>
        <editorList>
            <person name="Unknown"/>
            <person name="A."/>
        </editorList>
        <authorList>
            <person name="Sydenham T.V."/>
            <person name="Hasman H."/>
            <person name="Wang M."/>
            <person name="Soki J."/>
            <person name="Nagy E."/>
            <person name="Justesen U.S."/>
        </authorList>
    </citation>
    <scope>NUCLEOTIDE SEQUENCE</scope>
    <source>
        <strain evidence="2">DCMSKEJBY0001B</strain>
    </source>
</reference>